<dbReference type="PROSITE" id="PS50089">
    <property type="entry name" value="ZF_RING_2"/>
    <property type="match status" value="1"/>
</dbReference>
<dbReference type="AlphaFoldDB" id="A0A210QHB0"/>
<dbReference type="GO" id="GO:0008270">
    <property type="term" value="F:zinc ion binding"/>
    <property type="evidence" value="ECO:0007669"/>
    <property type="project" value="UniProtKB-KW"/>
</dbReference>
<keyword evidence="4" id="KW-0812">Transmembrane</keyword>
<evidence type="ECO:0000313" key="6">
    <source>
        <dbReference type="EMBL" id="OWF48107.1"/>
    </source>
</evidence>
<feature type="transmembrane region" description="Helical" evidence="4">
    <location>
        <begin position="54"/>
        <end position="78"/>
    </location>
</feature>
<dbReference type="Gene3D" id="3.30.40.10">
    <property type="entry name" value="Zinc/RING finger domain, C3HC4 (zinc finger)"/>
    <property type="match status" value="1"/>
</dbReference>
<proteinExistence type="predicted"/>
<evidence type="ECO:0000256" key="4">
    <source>
        <dbReference type="SAM" id="Phobius"/>
    </source>
</evidence>
<dbReference type="Pfam" id="PF13639">
    <property type="entry name" value="zf-RING_2"/>
    <property type="match status" value="1"/>
</dbReference>
<feature type="domain" description="RING-type" evidence="5">
    <location>
        <begin position="116"/>
        <end position="160"/>
    </location>
</feature>
<name>A0A210QHB0_MIZYE</name>
<evidence type="ECO:0000259" key="5">
    <source>
        <dbReference type="PROSITE" id="PS50089"/>
    </source>
</evidence>
<sequence>MPPCNCWGAMRCVYFEDKNNFIRWIFTEILACSIITIFTVARLSQGAELRKADILFFAFAIGACMVAILITIACRLTVRRCTIKRNHGSLQGTWCCCDNNVNSRVKFVSQKMGSDCAICLEEQNVMVKPVVEITCRHTYHQSCISKYFEIDKTANCPQCRRPLGQFSTTERFVAFIQSLLKKKTKERTLNAEATTCQSSEKKNSLETPYFPECSGYTRPPPEAVV</sequence>
<dbReference type="InterPro" id="IPR013083">
    <property type="entry name" value="Znf_RING/FYVE/PHD"/>
</dbReference>
<evidence type="ECO:0000256" key="1">
    <source>
        <dbReference type="ARBA" id="ARBA00022771"/>
    </source>
</evidence>
<keyword evidence="1 3" id="KW-0863">Zinc-finger</keyword>
<keyword evidence="2" id="KW-0862">Zinc</keyword>
<evidence type="ECO:0000256" key="3">
    <source>
        <dbReference type="PROSITE-ProRule" id="PRU00175"/>
    </source>
</evidence>
<keyword evidence="7" id="KW-1185">Reference proteome</keyword>
<evidence type="ECO:0000256" key="2">
    <source>
        <dbReference type="ARBA" id="ARBA00022833"/>
    </source>
</evidence>
<protein>
    <submittedName>
        <fullName evidence="6">RING-H2 finger protein ATL30</fullName>
    </submittedName>
</protein>
<dbReference type="SUPFAM" id="SSF57850">
    <property type="entry name" value="RING/U-box"/>
    <property type="match status" value="1"/>
</dbReference>
<keyword evidence="4" id="KW-0472">Membrane</keyword>
<dbReference type="EMBL" id="NEDP02003722">
    <property type="protein sequence ID" value="OWF48107.1"/>
    <property type="molecule type" value="Genomic_DNA"/>
</dbReference>
<gene>
    <name evidence="6" type="ORF">KP79_PYT03802</name>
</gene>
<reference evidence="6 7" key="1">
    <citation type="journal article" date="2017" name="Nat. Ecol. Evol.">
        <title>Scallop genome provides insights into evolution of bilaterian karyotype and development.</title>
        <authorList>
            <person name="Wang S."/>
            <person name="Zhang J."/>
            <person name="Jiao W."/>
            <person name="Li J."/>
            <person name="Xun X."/>
            <person name="Sun Y."/>
            <person name="Guo X."/>
            <person name="Huan P."/>
            <person name="Dong B."/>
            <person name="Zhang L."/>
            <person name="Hu X."/>
            <person name="Sun X."/>
            <person name="Wang J."/>
            <person name="Zhao C."/>
            <person name="Wang Y."/>
            <person name="Wang D."/>
            <person name="Huang X."/>
            <person name="Wang R."/>
            <person name="Lv J."/>
            <person name="Li Y."/>
            <person name="Zhang Z."/>
            <person name="Liu B."/>
            <person name="Lu W."/>
            <person name="Hui Y."/>
            <person name="Liang J."/>
            <person name="Zhou Z."/>
            <person name="Hou R."/>
            <person name="Li X."/>
            <person name="Liu Y."/>
            <person name="Li H."/>
            <person name="Ning X."/>
            <person name="Lin Y."/>
            <person name="Zhao L."/>
            <person name="Xing Q."/>
            <person name="Dou J."/>
            <person name="Li Y."/>
            <person name="Mao J."/>
            <person name="Guo H."/>
            <person name="Dou H."/>
            <person name="Li T."/>
            <person name="Mu C."/>
            <person name="Jiang W."/>
            <person name="Fu Q."/>
            <person name="Fu X."/>
            <person name="Miao Y."/>
            <person name="Liu J."/>
            <person name="Yu Q."/>
            <person name="Li R."/>
            <person name="Liao H."/>
            <person name="Li X."/>
            <person name="Kong Y."/>
            <person name="Jiang Z."/>
            <person name="Chourrout D."/>
            <person name="Li R."/>
            <person name="Bao Z."/>
        </authorList>
    </citation>
    <scope>NUCLEOTIDE SEQUENCE [LARGE SCALE GENOMIC DNA]</scope>
    <source>
        <strain evidence="6 7">PY_sf001</strain>
    </source>
</reference>
<dbReference type="CDD" id="cd16448">
    <property type="entry name" value="RING-H2"/>
    <property type="match status" value="1"/>
</dbReference>
<keyword evidence="4" id="KW-1133">Transmembrane helix</keyword>
<organism evidence="6 7">
    <name type="scientific">Mizuhopecten yessoensis</name>
    <name type="common">Japanese scallop</name>
    <name type="synonym">Patinopecten yessoensis</name>
    <dbReference type="NCBI Taxonomy" id="6573"/>
    <lineage>
        <taxon>Eukaryota</taxon>
        <taxon>Metazoa</taxon>
        <taxon>Spiralia</taxon>
        <taxon>Lophotrochozoa</taxon>
        <taxon>Mollusca</taxon>
        <taxon>Bivalvia</taxon>
        <taxon>Autobranchia</taxon>
        <taxon>Pteriomorphia</taxon>
        <taxon>Pectinida</taxon>
        <taxon>Pectinoidea</taxon>
        <taxon>Pectinidae</taxon>
        <taxon>Mizuhopecten</taxon>
    </lineage>
</organism>
<keyword evidence="1 3" id="KW-0479">Metal-binding</keyword>
<dbReference type="SMART" id="SM00184">
    <property type="entry name" value="RING"/>
    <property type="match status" value="1"/>
</dbReference>
<comment type="caution">
    <text evidence="6">The sequence shown here is derived from an EMBL/GenBank/DDBJ whole genome shotgun (WGS) entry which is preliminary data.</text>
</comment>
<accession>A0A210QHB0</accession>
<feature type="transmembrane region" description="Helical" evidence="4">
    <location>
        <begin position="21"/>
        <end position="42"/>
    </location>
</feature>
<dbReference type="Proteomes" id="UP000242188">
    <property type="component" value="Unassembled WGS sequence"/>
</dbReference>
<dbReference type="OrthoDB" id="6071090at2759"/>
<evidence type="ECO:0000313" key="7">
    <source>
        <dbReference type="Proteomes" id="UP000242188"/>
    </source>
</evidence>
<dbReference type="InterPro" id="IPR001841">
    <property type="entry name" value="Znf_RING"/>
</dbReference>